<name>A0A4D7C8B9_9SPHN</name>
<dbReference type="PRINTS" id="PR00756">
    <property type="entry name" value="ALADIPTASE"/>
</dbReference>
<dbReference type="EMBL" id="CP039704">
    <property type="protein sequence ID" value="QCI80475.1"/>
    <property type="molecule type" value="Genomic_DNA"/>
</dbReference>
<proteinExistence type="predicted"/>
<dbReference type="AlphaFoldDB" id="A0A4D7C8B9"/>
<dbReference type="PANTHER" id="PTHR11533:SF174">
    <property type="entry name" value="PUROMYCIN-SENSITIVE AMINOPEPTIDASE-RELATED"/>
    <property type="match status" value="1"/>
</dbReference>
<dbReference type="InterPro" id="IPR042097">
    <property type="entry name" value="Aminopeptidase_N-like_N_sf"/>
</dbReference>
<dbReference type="InterPro" id="IPR001930">
    <property type="entry name" value="Peptidase_M1"/>
</dbReference>
<sequence length="315" mass="35051">MTGVARLDLASMPAAGAATIRIAYTAPYREGAEGLYRTEVAGKWYGFTQMEPIDGRRMFPSFDEPRFKTPFTVSVSTPTGNKVVANAPLAKTTPQNHGMTLFSFAPTKPLPHYLVALAVGPLDIVEGLFPSAVRKTAVPFRGVATEGQGSRLAYALQHTPKHVALLEDYFGIPTHTKSWTSSPRRKWAARWSWCHHLQRQPDPAEPERADPAAAVVRDRQRARTGAPLVRRSGDAGLVDRHLAEREFCRMDGCEGQPPLATRPRHLDRPDCGCAGRNEHRLAQGRPANLPASHRQHPDRQHLRRHHLRKAPACWR</sequence>
<evidence type="ECO:0000259" key="2">
    <source>
        <dbReference type="Pfam" id="PF17900"/>
    </source>
</evidence>
<dbReference type="InterPro" id="IPR050344">
    <property type="entry name" value="Peptidase_M1_aminopeptidases"/>
</dbReference>
<dbReference type="GO" id="GO:0008270">
    <property type="term" value="F:zinc ion binding"/>
    <property type="evidence" value="ECO:0007669"/>
    <property type="project" value="TreeGrafter"/>
</dbReference>
<dbReference type="GO" id="GO:0006508">
    <property type="term" value="P:proteolysis"/>
    <property type="evidence" value="ECO:0007669"/>
    <property type="project" value="InterPro"/>
</dbReference>
<accession>A0A4D7C8B9</accession>
<feature type="region of interest" description="Disordered" evidence="1">
    <location>
        <begin position="282"/>
        <end position="315"/>
    </location>
</feature>
<dbReference type="GO" id="GO:0005615">
    <property type="term" value="C:extracellular space"/>
    <property type="evidence" value="ECO:0007669"/>
    <property type="project" value="TreeGrafter"/>
</dbReference>
<dbReference type="KEGG" id="hgn:E6W36_00005"/>
<dbReference type="GO" id="GO:0043171">
    <property type="term" value="P:peptide catabolic process"/>
    <property type="evidence" value="ECO:0007669"/>
    <property type="project" value="TreeGrafter"/>
</dbReference>
<protein>
    <recommendedName>
        <fullName evidence="2">Aminopeptidase N-like N-terminal domain-containing protein</fullName>
    </recommendedName>
</protein>
<evidence type="ECO:0000313" key="3">
    <source>
        <dbReference type="EMBL" id="QCI80475.1"/>
    </source>
</evidence>
<dbReference type="PANTHER" id="PTHR11533">
    <property type="entry name" value="PROTEASE M1 ZINC METALLOPROTEASE"/>
    <property type="match status" value="1"/>
</dbReference>
<dbReference type="Gene3D" id="2.60.40.1730">
    <property type="entry name" value="tricorn interacting facor f3 domain"/>
    <property type="match status" value="1"/>
</dbReference>
<evidence type="ECO:0000313" key="4">
    <source>
        <dbReference type="Proteomes" id="UP000298714"/>
    </source>
</evidence>
<keyword evidence="4" id="KW-1185">Reference proteome</keyword>
<dbReference type="Proteomes" id="UP000298714">
    <property type="component" value="Chromosome"/>
</dbReference>
<dbReference type="GO" id="GO:0070006">
    <property type="term" value="F:metalloaminopeptidase activity"/>
    <property type="evidence" value="ECO:0007669"/>
    <property type="project" value="TreeGrafter"/>
</dbReference>
<dbReference type="GO" id="GO:0042277">
    <property type="term" value="F:peptide binding"/>
    <property type="evidence" value="ECO:0007669"/>
    <property type="project" value="TreeGrafter"/>
</dbReference>
<dbReference type="GO" id="GO:0016020">
    <property type="term" value="C:membrane"/>
    <property type="evidence" value="ECO:0007669"/>
    <property type="project" value="TreeGrafter"/>
</dbReference>
<evidence type="ECO:0000256" key="1">
    <source>
        <dbReference type="SAM" id="MobiDB-lite"/>
    </source>
</evidence>
<gene>
    <name evidence="3" type="ORF">E6W36_00005</name>
</gene>
<organism evidence="3 4">
    <name type="scientific">Hankyongella ginsenosidimutans</name>
    <dbReference type="NCBI Taxonomy" id="1763828"/>
    <lineage>
        <taxon>Bacteria</taxon>
        <taxon>Pseudomonadati</taxon>
        <taxon>Pseudomonadota</taxon>
        <taxon>Alphaproteobacteria</taxon>
        <taxon>Sphingomonadales</taxon>
        <taxon>Sphingomonadaceae</taxon>
        <taxon>Hankyongella</taxon>
    </lineage>
</organism>
<dbReference type="Pfam" id="PF17900">
    <property type="entry name" value="Peptidase_M1_N"/>
    <property type="match status" value="1"/>
</dbReference>
<dbReference type="InterPro" id="IPR045357">
    <property type="entry name" value="Aminopeptidase_N-like_N"/>
</dbReference>
<reference evidence="4" key="1">
    <citation type="submission" date="2019-04" db="EMBL/GenBank/DDBJ databases">
        <title>Complete genome sequence of Sphingomonas sp. W1-2-3.</title>
        <authorList>
            <person name="Im W.T."/>
        </authorList>
    </citation>
    <scope>NUCLEOTIDE SEQUENCE [LARGE SCALE GENOMIC DNA]</scope>
    <source>
        <strain evidence="4">W1-2-3</strain>
    </source>
</reference>
<dbReference type="SUPFAM" id="SSF63737">
    <property type="entry name" value="Leukotriene A4 hydrolase N-terminal domain"/>
    <property type="match status" value="1"/>
</dbReference>
<feature type="domain" description="Aminopeptidase N-like N-terminal" evidence="2">
    <location>
        <begin position="9"/>
        <end position="114"/>
    </location>
</feature>
<dbReference type="GO" id="GO:0005737">
    <property type="term" value="C:cytoplasm"/>
    <property type="evidence" value="ECO:0007669"/>
    <property type="project" value="TreeGrafter"/>
</dbReference>